<dbReference type="SUPFAM" id="SSF53743">
    <property type="entry name" value="FucI/AraA N-terminal and middle domains"/>
    <property type="match status" value="1"/>
</dbReference>
<evidence type="ECO:0000259" key="6">
    <source>
        <dbReference type="Pfam" id="PF11762"/>
    </source>
</evidence>
<dbReference type="InterPro" id="IPR003762">
    <property type="entry name" value="Lara_isomerase"/>
</dbReference>
<dbReference type="GO" id="GO:0005829">
    <property type="term" value="C:cytosol"/>
    <property type="evidence" value="ECO:0007669"/>
    <property type="project" value="TreeGrafter"/>
</dbReference>
<evidence type="ECO:0000313" key="8">
    <source>
        <dbReference type="Proteomes" id="UP000236569"/>
    </source>
</evidence>
<name>A0A2I9DIS1_9DEIO</name>
<dbReference type="GO" id="GO:0008733">
    <property type="term" value="F:L-arabinose isomerase activity"/>
    <property type="evidence" value="ECO:0007669"/>
    <property type="project" value="InterPro"/>
</dbReference>
<keyword evidence="2" id="KW-0054">Arabinose catabolism</keyword>
<keyword evidence="3" id="KW-0464">Manganese</keyword>
<dbReference type="InterPro" id="IPR004216">
    <property type="entry name" value="Fuc/Ara_isomerase_C"/>
</dbReference>
<dbReference type="PANTHER" id="PTHR38464">
    <property type="entry name" value="L-ARABINOSE ISOMERASE"/>
    <property type="match status" value="1"/>
</dbReference>
<evidence type="ECO:0000256" key="1">
    <source>
        <dbReference type="ARBA" id="ARBA00022723"/>
    </source>
</evidence>
<dbReference type="GO" id="GO:0019569">
    <property type="term" value="P:L-arabinose catabolic process to D-xylulose 5-phosphate"/>
    <property type="evidence" value="ECO:0007669"/>
    <property type="project" value="TreeGrafter"/>
</dbReference>
<dbReference type="OrthoDB" id="3194672at2"/>
<gene>
    <name evidence="7" type="ORF">DAERI_070186</name>
</gene>
<evidence type="ECO:0000256" key="5">
    <source>
        <dbReference type="ARBA" id="ARBA00023277"/>
    </source>
</evidence>
<sequence>MTTATPIQTTSARTPPVSPLRVGLFGIGLDTYWPQFPGLEERLRGYVARVEERLRRPGVEVVNLGLIDTPEKALAAGHAFRRADVDLIFLYVTTYALSSTVLPVVRRAGVPVIVLNLQPEAAIDYASFNALGDRTRMTGEWLAFCSACPVPEIANVFSRAGIPFHQVTGVLEGDPQVWEEVNAWLDAARVAHVMAHNRLGLMGHYYNGMLDIYSDTTLQAATFGTHLQIVEIDELAELRRGVTDGEVQVKLREFETEFDLQPDCDPAELERAARTSVALDRLVERHGLGSLAYFYGSVPGHEHEDVISSVILGCSLLTARGVPVAGEYEVKNAQAMKIMDTLGVGGSFTEYYALDFRDDVVLMGHDGPGHPRIAQGKTKVRPLEVYHGKVGRGLSVEMSVRHGPVTLLSVVEERGGTLKLLVAEGESVPGPILEIGNTNSRYRFPPGVRRFVDAWNAQGPAHHCAVGVGHVADRIHKLGALLGLQTVQVC</sequence>
<dbReference type="Proteomes" id="UP000236569">
    <property type="component" value="Unassembled WGS sequence"/>
</dbReference>
<dbReference type="RefSeq" id="WP_103129575.1">
    <property type="nucleotide sequence ID" value="NZ_BFAG01000007.1"/>
</dbReference>
<dbReference type="InterPro" id="IPR024664">
    <property type="entry name" value="Ara_Isoase_C"/>
</dbReference>
<evidence type="ECO:0000256" key="4">
    <source>
        <dbReference type="ARBA" id="ARBA00023235"/>
    </source>
</evidence>
<keyword evidence="5" id="KW-0119">Carbohydrate metabolism</keyword>
<accession>A0A2I9DIS1</accession>
<feature type="domain" description="L-arabinose isomerase C-terminal" evidence="6">
    <location>
        <begin position="346"/>
        <end position="484"/>
    </location>
</feature>
<evidence type="ECO:0000313" key="7">
    <source>
        <dbReference type="EMBL" id="GBF06188.1"/>
    </source>
</evidence>
<dbReference type="Pfam" id="PF11762">
    <property type="entry name" value="Arabinose_Iso_C"/>
    <property type="match status" value="1"/>
</dbReference>
<dbReference type="CDD" id="cd00578">
    <property type="entry name" value="L-fuc_L-ara-isomerases"/>
    <property type="match status" value="1"/>
</dbReference>
<organism evidence="7 8">
    <name type="scientific">Deinococcus aerius</name>
    <dbReference type="NCBI Taxonomy" id="200253"/>
    <lineage>
        <taxon>Bacteria</taxon>
        <taxon>Thermotogati</taxon>
        <taxon>Deinococcota</taxon>
        <taxon>Deinococci</taxon>
        <taxon>Deinococcales</taxon>
        <taxon>Deinococcaceae</taxon>
        <taxon>Deinococcus</taxon>
    </lineage>
</organism>
<dbReference type="EMBL" id="BFAG01000007">
    <property type="protein sequence ID" value="GBF06188.1"/>
    <property type="molecule type" value="Genomic_DNA"/>
</dbReference>
<keyword evidence="4 7" id="KW-0413">Isomerase</keyword>
<reference evidence="8" key="1">
    <citation type="submission" date="2018-01" db="EMBL/GenBank/DDBJ databases">
        <title>Draft Genome Sequence of the Radioresistant Bacterium Deinococcus aerius TR0125, Isolated from the Higher Atmosphere above Japan.</title>
        <authorList>
            <person name="Satoh K."/>
            <person name="Arai H."/>
            <person name="Sanzen T."/>
            <person name="Kawaguchi Y."/>
            <person name="Hayashi H."/>
            <person name="Yokobori S."/>
            <person name="Yamagishi A."/>
            <person name="Oono Y."/>
            <person name="Narumi I."/>
        </authorList>
    </citation>
    <scope>NUCLEOTIDE SEQUENCE [LARGE SCALE GENOMIC DNA]</scope>
    <source>
        <strain evidence="8">TR0125</strain>
    </source>
</reference>
<dbReference type="PANTHER" id="PTHR38464:SF1">
    <property type="entry name" value="L-ARABINOSE ISOMERASE"/>
    <property type="match status" value="1"/>
</dbReference>
<comment type="caution">
    <text evidence="7">The sequence shown here is derived from an EMBL/GenBank/DDBJ whole genome shotgun (WGS) entry which is preliminary data.</text>
</comment>
<keyword evidence="8" id="KW-1185">Reference proteome</keyword>
<protein>
    <submittedName>
        <fullName evidence="7">L-arabinose isomerase, araA</fullName>
    </submittedName>
</protein>
<dbReference type="SUPFAM" id="SSF50443">
    <property type="entry name" value="FucI/AraA C-terminal domain-like"/>
    <property type="match status" value="1"/>
</dbReference>
<dbReference type="GO" id="GO:0046872">
    <property type="term" value="F:metal ion binding"/>
    <property type="evidence" value="ECO:0007669"/>
    <property type="project" value="UniProtKB-KW"/>
</dbReference>
<proteinExistence type="predicted"/>
<evidence type="ECO:0000256" key="3">
    <source>
        <dbReference type="ARBA" id="ARBA00023211"/>
    </source>
</evidence>
<keyword evidence="1" id="KW-0479">Metal-binding</keyword>
<dbReference type="InterPro" id="IPR009015">
    <property type="entry name" value="Fucose_isomerase_N/cen_sf"/>
</dbReference>
<dbReference type="AlphaFoldDB" id="A0A2I9DIS1"/>
<evidence type="ECO:0000256" key="2">
    <source>
        <dbReference type="ARBA" id="ARBA00022935"/>
    </source>
</evidence>